<organism evidence="2 3">
    <name type="scientific">Tahibacter aquaticus</name>
    <dbReference type="NCBI Taxonomy" id="520092"/>
    <lineage>
        <taxon>Bacteria</taxon>
        <taxon>Pseudomonadati</taxon>
        <taxon>Pseudomonadota</taxon>
        <taxon>Gammaproteobacteria</taxon>
        <taxon>Lysobacterales</taxon>
        <taxon>Rhodanobacteraceae</taxon>
        <taxon>Tahibacter</taxon>
    </lineage>
</organism>
<sequence length="410" mass="43560">MLTLRTAYLQLLRWPLWQCGLRPFFLAGAAVAALYVPAWLAVLGGRLRAPAFPGGVTAWHAHELILGFGLASVIGFSLTAVPEFTSARGFGRRISLGLFALWLGARAAAAAIVLIGVWPLALLQTALCLWLLLVLTRAIWQDPARRQLDLWAALAAVLLAATLCSLDLAIGGVLFADPLAGLRLILHLMLPLIVLKLARISMRVVNRCLEEAGAEPDYLARPPRRHIAALLIVLHALAVLAGAQGVAGWLGLGAGAASLGLLGDWPHTRVLARRWVALLYTLPWLLGLGYLLDGAARLGASIPPSAGLHVLAVGALGQGVFVVFCIAGRMHIGLSPDEGRWLPLAALMLLGAALVRALAGMAGLHALPLWWCAGFLWSSGFALWLWRGGVDLARRRGDGAWGCVGPRAPE</sequence>
<feature type="transmembrane region" description="Helical" evidence="1">
    <location>
        <begin position="368"/>
        <end position="386"/>
    </location>
</feature>
<feature type="transmembrane region" description="Helical" evidence="1">
    <location>
        <begin position="94"/>
        <end position="115"/>
    </location>
</feature>
<dbReference type="Pfam" id="PF05940">
    <property type="entry name" value="NnrS"/>
    <property type="match status" value="1"/>
</dbReference>
<dbReference type="InterPro" id="IPR010266">
    <property type="entry name" value="NnrS"/>
</dbReference>
<accession>A0A4R6YMM8</accession>
<keyword evidence="1" id="KW-1133">Transmembrane helix</keyword>
<reference evidence="2 3" key="1">
    <citation type="submission" date="2019-03" db="EMBL/GenBank/DDBJ databases">
        <title>Genomic Encyclopedia of Type Strains, Phase IV (KMG-IV): sequencing the most valuable type-strain genomes for metagenomic binning, comparative biology and taxonomic classification.</title>
        <authorList>
            <person name="Goeker M."/>
        </authorList>
    </citation>
    <scope>NUCLEOTIDE SEQUENCE [LARGE SCALE GENOMIC DNA]</scope>
    <source>
        <strain evidence="2 3">DSM 21667</strain>
    </source>
</reference>
<dbReference type="AlphaFoldDB" id="A0A4R6YMM8"/>
<evidence type="ECO:0000256" key="1">
    <source>
        <dbReference type="SAM" id="Phobius"/>
    </source>
</evidence>
<dbReference type="OrthoDB" id="9770040at2"/>
<feature type="transmembrane region" description="Helical" evidence="1">
    <location>
        <begin position="180"/>
        <end position="198"/>
    </location>
</feature>
<gene>
    <name evidence="2" type="ORF">DFR29_12066</name>
</gene>
<feature type="transmembrane region" description="Helical" evidence="1">
    <location>
        <begin position="277"/>
        <end position="296"/>
    </location>
</feature>
<name>A0A4R6YMM8_9GAMM</name>
<dbReference type="Proteomes" id="UP000295293">
    <property type="component" value="Unassembled WGS sequence"/>
</dbReference>
<feature type="transmembrane region" description="Helical" evidence="1">
    <location>
        <begin position="227"/>
        <end position="243"/>
    </location>
</feature>
<keyword evidence="1" id="KW-0472">Membrane</keyword>
<feature type="transmembrane region" description="Helical" evidence="1">
    <location>
        <begin position="152"/>
        <end position="174"/>
    </location>
</feature>
<comment type="caution">
    <text evidence="2">The sequence shown here is derived from an EMBL/GenBank/DDBJ whole genome shotgun (WGS) entry which is preliminary data.</text>
</comment>
<protein>
    <submittedName>
        <fullName evidence="2">Uncharacterized protein involved in response to NO</fullName>
    </submittedName>
</protein>
<feature type="transmembrane region" description="Helical" evidence="1">
    <location>
        <begin position="21"/>
        <end position="44"/>
    </location>
</feature>
<dbReference type="EMBL" id="SNZH01000020">
    <property type="protein sequence ID" value="TDR38565.1"/>
    <property type="molecule type" value="Genomic_DNA"/>
</dbReference>
<keyword evidence="3" id="KW-1185">Reference proteome</keyword>
<evidence type="ECO:0000313" key="2">
    <source>
        <dbReference type="EMBL" id="TDR38565.1"/>
    </source>
</evidence>
<feature type="transmembrane region" description="Helical" evidence="1">
    <location>
        <begin position="64"/>
        <end position="82"/>
    </location>
</feature>
<feature type="transmembrane region" description="Helical" evidence="1">
    <location>
        <begin position="341"/>
        <end position="362"/>
    </location>
</feature>
<proteinExistence type="predicted"/>
<keyword evidence="1" id="KW-0812">Transmembrane</keyword>
<feature type="transmembrane region" description="Helical" evidence="1">
    <location>
        <begin position="121"/>
        <end position="140"/>
    </location>
</feature>
<evidence type="ECO:0000313" key="3">
    <source>
        <dbReference type="Proteomes" id="UP000295293"/>
    </source>
</evidence>
<feature type="transmembrane region" description="Helical" evidence="1">
    <location>
        <begin position="308"/>
        <end position="329"/>
    </location>
</feature>